<feature type="region of interest" description="Disordered" evidence="1">
    <location>
        <begin position="310"/>
        <end position="358"/>
    </location>
</feature>
<keyword evidence="2" id="KW-0472">Membrane</keyword>
<comment type="caution">
    <text evidence="3">The sequence shown here is derived from an EMBL/GenBank/DDBJ whole genome shotgun (WGS) entry which is preliminary data.</text>
</comment>
<accession>A0A1Q9D8M8</accession>
<reference evidence="3 4" key="1">
    <citation type="submission" date="2016-02" db="EMBL/GenBank/DDBJ databases">
        <title>Genome analysis of coral dinoflagellate symbionts highlights evolutionary adaptations to a symbiotic lifestyle.</title>
        <authorList>
            <person name="Aranda M."/>
            <person name="Li Y."/>
            <person name="Liew Y.J."/>
            <person name="Baumgarten S."/>
            <person name="Simakov O."/>
            <person name="Wilson M."/>
            <person name="Piel J."/>
            <person name="Ashoor H."/>
            <person name="Bougouffa S."/>
            <person name="Bajic V.B."/>
            <person name="Ryu T."/>
            <person name="Ravasi T."/>
            <person name="Bayer T."/>
            <person name="Micklem G."/>
            <person name="Kim H."/>
            <person name="Bhak J."/>
            <person name="Lajeunesse T.C."/>
            <person name="Voolstra C.R."/>
        </authorList>
    </citation>
    <scope>NUCLEOTIDE SEQUENCE [LARGE SCALE GENOMIC DNA]</scope>
    <source>
        <strain evidence="3 4">CCMP2467</strain>
    </source>
</reference>
<evidence type="ECO:0000256" key="1">
    <source>
        <dbReference type="SAM" id="MobiDB-lite"/>
    </source>
</evidence>
<proteinExistence type="predicted"/>
<feature type="compositionally biased region" description="Polar residues" evidence="1">
    <location>
        <begin position="131"/>
        <end position="144"/>
    </location>
</feature>
<feature type="region of interest" description="Disordered" evidence="1">
    <location>
        <begin position="105"/>
        <end position="144"/>
    </location>
</feature>
<feature type="transmembrane region" description="Helical" evidence="2">
    <location>
        <begin position="20"/>
        <end position="49"/>
    </location>
</feature>
<evidence type="ECO:0000313" key="4">
    <source>
        <dbReference type="Proteomes" id="UP000186817"/>
    </source>
</evidence>
<feature type="compositionally biased region" description="Basic and acidic residues" evidence="1">
    <location>
        <begin position="113"/>
        <end position="127"/>
    </location>
</feature>
<feature type="transmembrane region" description="Helical" evidence="2">
    <location>
        <begin position="175"/>
        <end position="195"/>
    </location>
</feature>
<name>A0A1Q9D8M8_SYMMI</name>
<keyword evidence="2" id="KW-0812">Transmembrane</keyword>
<feature type="compositionally biased region" description="Low complexity" evidence="1">
    <location>
        <begin position="312"/>
        <end position="328"/>
    </location>
</feature>
<keyword evidence="4" id="KW-1185">Reference proteome</keyword>
<dbReference type="EMBL" id="LSRX01000662">
    <property type="protein sequence ID" value="OLP91501.1"/>
    <property type="molecule type" value="Genomic_DNA"/>
</dbReference>
<sequence>MSEQVGRIRKPSAYDRTQEIHSVVVLLGLSFFGYIWGFTGMFLSVPLLFAMHAWLDTVVRTQSYQQEAREDARFIMGMLEGRWLADSAQDVGEKGNQNDVNLLTGNIEEADEEGRPIEMPSSRDQDRSLSGPVQATHSTDSKQQPMIESDLVRGMKDMLDVRDPTTGEVRAVALLFRWIFLTGMFTFIFFGFSIFHWHLHYLIHPSGGAAKTNATHVATDPADTLIKHTEELSTSSRAEGAGFLFTTTVVSTVAEVENSSALPSFPLNGTALPSFPFRGSPELHSGVSHHDAKGLHVGTLHAHVESFNDLASSGSVSDSSKVSKTNRSSSDESHNDTSSIDSMAEDKASEKKTRRLFL</sequence>
<dbReference type="AlphaFoldDB" id="A0A1Q9D8M8"/>
<evidence type="ECO:0000256" key="2">
    <source>
        <dbReference type="SAM" id="Phobius"/>
    </source>
</evidence>
<evidence type="ECO:0000313" key="3">
    <source>
        <dbReference type="EMBL" id="OLP91501.1"/>
    </source>
</evidence>
<organism evidence="3 4">
    <name type="scientific">Symbiodinium microadriaticum</name>
    <name type="common">Dinoflagellate</name>
    <name type="synonym">Zooxanthella microadriatica</name>
    <dbReference type="NCBI Taxonomy" id="2951"/>
    <lineage>
        <taxon>Eukaryota</taxon>
        <taxon>Sar</taxon>
        <taxon>Alveolata</taxon>
        <taxon>Dinophyceae</taxon>
        <taxon>Suessiales</taxon>
        <taxon>Symbiodiniaceae</taxon>
        <taxon>Symbiodinium</taxon>
    </lineage>
</organism>
<dbReference type="OrthoDB" id="429903at2759"/>
<gene>
    <name evidence="3" type="ORF">AK812_SmicGene26799</name>
</gene>
<protein>
    <submittedName>
        <fullName evidence="3">Uncharacterized protein</fullName>
    </submittedName>
</protein>
<keyword evidence="2" id="KW-1133">Transmembrane helix</keyword>
<dbReference type="Proteomes" id="UP000186817">
    <property type="component" value="Unassembled WGS sequence"/>
</dbReference>